<dbReference type="AlphaFoldDB" id="A0A381QNP8"/>
<gene>
    <name evidence="2" type="ORF">METZ01_LOCUS33816</name>
</gene>
<feature type="compositionally biased region" description="Basic and acidic residues" evidence="1">
    <location>
        <begin position="7"/>
        <end position="22"/>
    </location>
</feature>
<proteinExistence type="predicted"/>
<sequence>MFEEENGANKEEEPKGEERGDGIKGGIRQGLSMLSAMKDAIEETLKEARERGDLSPDRAKEVMRSTLEKAQEKAGGARDALGFVKQKEFDTLKEVVDRIELRVAEIERGTGTDAEESAD</sequence>
<protein>
    <recommendedName>
        <fullName evidence="3">Phasin domain-containing protein</fullName>
    </recommendedName>
</protein>
<name>A0A381QNP8_9ZZZZ</name>
<evidence type="ECO:0008006" key="3">
    <source>
        <dbReference type="Google" id="ProtNLM"/>
    </source>
</evidence>
<dbReference type="EMBL" id="UINC01001449">
    <property type="protein sequence ID" value="SUZ80962.1"/>
    <property type="molecule type" value="Genomic_DNA"/>
</dbReference>
<reference evidence="2" key="1">
    <citation type="submission" date="2018-05" db="EMBL/GenBank/DDBJ databases">
        <authorList>
            <person name="Lanie J.A."/>
            <person name="Ng W.-L."/>
            <person name="Kazmierczak K.M."/>
            <person name="Andrzejewski T.M."/>
            <person name="Davidsen T.M."/>
            <person name="Wayne K.J."/>
            <person name="Tettelin H."/>
            <person name="Glass J.I."/>
            <person name="Rusch D."/>
            <person name="Podicherti R."/>
            <person name="Tsui H.-C.T."/>
            <person name="Winkler M.E."/>
        </authorList>
    </citation>
    <scope>NUCLEOTIDE SEQUENCE</scope>
</reference>
<evidence type="ECO:0000313" key="2">
    <source>
        <dbReference type="EMBL" id="SUZ80962.1"/>
    </source>
</evidence>
<organism evidence="2">
    <name type="scientific">marine metagenome</name>
    <dbReference type="NCBI Taxonomy" id="408172"/>
    <lineage>
        <taxon>unclassified sequences</taxon>
        <taxon>metagenomes</taxon>
        <taxon>ecological metagenomes</taxon>
    </lineage>
</organism>
<accession>A0A381QNP8</accession>
<evidence type="ECO:0000256" key="1">
    <source>
        <dbReference type="SAM" id="MobiDB-lite"/>
    </source>
</evidence>
<feature type="region of interest" description="Disordered" evidence="1">
    <location>
        <begin position="1"/>
        <end position="27"/>
    </location>
</feature>